<evidence type="ECO:0000256" key="3">
    <source>
        <dbReference type="ARBA" id="ARBA00022843"/>
    </source>
</evidence>
<comment type="subcellular location">
    <subcellularLocation>
        <location evidence="4">Nucleus</location>
    </subcellularLocation>
</comment>
<reference evidence="6" key="2">
    <citation type="journal article" date="2022" name="Hortic Res">
        <title>The genome of Dioscorea zingiberensis sheds light on the biosynthesis, origin and evolution of the medicinally important diosgenin saponins.</title>
        <authorList>
            <person name="Li Y."/>
            <person name="Tan C."/>
            <person name="Li Z."/>
            <person name="Guo J."/>
            <person name="Li S."/>
            <person name="Chen X."/>
            <person name="Wang C."/>
            <person name="Dai X."/>
            <person name="Yang H."/>
            <person name="Song W."/>
            <person name="Hou L."/>
            <person name="Xu J."/>
            <person name="Tong Z."/>
            <person name="Xu A."/>
            <person name="Yuan X."/>
            <person name="Wang W."/>
            <person name="Yang Q."/>
            <person name="Chen L."/>
            <person name="Sun Z."/>
            <person name="Wang K."/>
            <person name="Pan B."/>
            <person name="Chen J."/>
            <person name="Bao Y."/>
            <person name="Liu F."/>
            <person name="Qi X."/>
            <person name="Gang D.R."/>
            <person name="Wen J."/>
            <person name="Li J."/>
        </authorList>
    </citation>
    <scope>NUCLEOTIDE SEQUENCE</scope>
    <source>
        <strain evidence="6">Dzin_1.0</strain>
    </source>
</reference>
<feature type="domain" description="Tify" evidence="5">
    <location>
        <begin position="98"/>
        <end position="133"/>
    </location>
</feature>
<comment type="domain">
    <text evidence="4">The jas domain is required for interaction with COI1.</text>
</comment>
<keyword evidence="2 4" id="KW-1184">Jasmonic acid signaling pathway</keyword>
<organism evidence="6 7">
    <name type="scientific">Dioscorea zingiberensis</name>
    <dbReference type="NCBI Taxonomy" id="325984"/>
    <lineage>
        <taxon>Eukaryota</taxon>
        <taxon>Viridiplantae</taxon>
        <taxon>Streptophyta</taxon>
        <taxon>Embryophyta</taxon>
        <taxon>Tracheophyta</taxon>
        <taxon>Spermatophyta</taxon>
        <taxon>Magnoliopsida</taxon>
        <taxon>Liliopsida</taxon>
        <taxon>Dioscoreales</taxon>
        <taxon>Dioscoreaceae</taxon>
        <taxon>Dioscorea</taxon>
    </lineage>
</organism>
<dbReference type="Pfam" id="PF06200">
    <property type="entry name" value="tify"/>
    <property type="match status" value="1"/>
</dbReference>
<dbReference type="EMBL" id="JAGGNH010000001">
    <property type="protein sequence ID" value="KAJ0983789.1"/>
    <property type="molecule type" value="Genomic_DNA"/>
</dbReference>
<comment type="similarity">
    <text evidence="1 4">Belongs to the TIFY/JAZ family.</text>
</comment>
<evidence type="ECO:0000313" key="6">
    <source>
        <dbReference type="EMBL" id="KAJ0983789.1"/>
    </source>
</evidence>
<dbReference type="Pfam" id="PF09425">
    <property type="entry name" value="Jas_motif"/>
    <property type="match status" value="1"/>
</dbReference>
<dbReference type="Proteomes" id="UP001085076">
    <property type="component" value="Miscellaneous, Linkage group lg01"/>
</dbReference>
<dbReference type="AlphaFoldDB" id="A0A9D5D368"/>
<keyword evidence="7" id="KW-1185">Reference proteome</keyword>
<name>A0A9D5D368_9LILI</name>
<evidence type="ECO:0000256" key="4">
    <source>
        <dbReference type="RuleBase" id="RU369065"/>
    </source>
</evidence>
<comment type="function">
    <text evidence="4">Repressor of jasmonate responses.</text>
</comment>
<proteinExistence type="inferred from homology"/>
<dbReference type="GO" id="GO:0009611">
    <property type="term" value="P:response to wounding"/>
    <property type="evidence" value="ECO:0007669"/>
    <property type="project" value="UniProtKB-UniRule"/>
</dbReference>
<keyword evidence="4" id="KW-0539">Nucleus</keyword>
<dbReference type="GO" id="GO:2000022">
    <property type="term" value="P:regulation of jasmonic acid mediated signaling pathway"/>
    <property type="evidence" value="ECO:0007669"/>
    <property type="project" value="UniProtKB-UniRule"/>
</dbReference>
<dbReference type="PANTHER" id="PTHR33077:SF140">
    <property type="entry name" value="PROTEIN TIFY 10B"/>
    <property type="match status" value="1"/>
</dbReference>
<dbReference type="SMART" id="SM00979">
    <property type="entry name" value="TIFY"/>
    <property type="match status" value="1"/>
</dbReference>
<sequence>MMGRQEKSSSFSVTCNLLSQYLKKQKGSFGDLMAPLAHETKDSFKPPITMSLLPGVVLEEEHEEYENKEIEISEQNATKTMDLFPKLCSPQDSKADKSSLENSPLTIIYDGKVLVFDNFPAAKARDLLQIANKGSIGTQASIPATATVQQSPNYSGVPIARRASLHRFLEKRKQRINSKAPYQLTDDGSLASESKLKNGGSWLGLGSIKAEQGLY</sequence>
<evidence type="ECO:0000313" key="7">
    <source>
        <dbReference type="Proteomes" id="UP001085076"/>
    </source>
</evidence>
<reference evidence="6" key="1">
    <citation type="submission" date="2021-03" db="EMBL/GenBank/DDBJ databases">
        <authorList>
            <person name="Li Z."/>
            <person name="Yang C."/>
        </authorList>
    </citation>
    <scope>NUCLEOTIDE SEQUENCE</scope>
    <source>
        <strain evidence="6">Dzin_1.0</strain>
        <tissue evidence="6">Leaf</tissue>
    </source>
</reference>
<dbReference type="GO" id="GO:0031347">
    <property type="term" value="P:regulation of defense response"/>
    <property type="evidence" value="ECO:0007669"/>
    <property type="project" value="UniProtKB-UniRule"/>
</dbReference>
<dbReference type="InterPro" id="IPR010399">
    <property type="entry name" value="Tify_dom"/>
</dbReference>
<comment type="caution">
    <text evidence="6">The sequence shown here is derived from an EMBL/GenBank/DDBJ whole genome shotgun (WGS) entry which is preliminary data.</text>
</comment>
<accession>A0A9D5D368</accession>
<dbReference type="InterPro" id="IPR018467">
    <property type="entry name" value="CCT_CS"/>
</dbReference>
<dbReference type="GO" id="GO:0005634">
    <property type="term" value="C:nucleus"/>
    <property type="evidence" value="ECO:0007669"/>
    <property type="project" value="UniProtKB-SubCell"/>
</dbReference>
<dbReference type="InterPro" id="IPR040390">
    <property type="entry name" value="TIFY/JAZ"/>
</dbReference>
<protein>
    <recommendedName>
        <fullName evidence="4">Protein TIFY</fullName>
    </recommendedName>
    <alternativeName>
        <fullName evidence="4">Jasmonate ZIM domain-containing protein</fullName>
    </alternativeName>
</protein>
<dbReference type="PROSITE" id="PS51320">
    <property type="entry name" value="TIFY"/>
    <property type="match status" value="1"/>
</dbReference>
<dbReference type="PANTHER" id="PTHR33077">
    <property type="entry name" value="PROTEIN TIFY 4A-RELATED-RELATED"/>
    <property type="match status" value="1"/>
</dbReference>
<evidence type="ECO:0000256" key="1">
    <source>
        <dbReference type="ARBA" id="ARBA00008614"/>
    </source>
</evidence>
<keyword evidence="3" id="KW-0832">Ubl conjugation</keyword>
<evidence type="ECO:0000259" key="5">
    <source>
        <dbReference type="PROSITE" id="PS51320"/>
    </source>
</evidence>
<evidence type="ECO:0000256" key="2">
    <source>
        <dbReference type="ARBA" id="ARBA00022819"/>
    </source>
</evidence>
<gene>
    <name evidence="6" type="ORF">J5N97_002145</name>
</gene>
<dbReference type="OrthoDB" id="1937734at2759"/>